<dbReference type="KEGG" id="acz:Acaty_m0201"/>
<organism evidence="8 9">
    <name type="scientific">Acidithiobacillus caldus (strain ATCC 51756 / DSM 8584 / KU)</name>
    <dbReference type="NCBI Taxonomy" id="637389"/>
    <lineage>
        <taxon>Bacteria</taxon>
        <taxon>Pseudomonadati</taxon>
        <taxon>Pseudomonadota</taxon>
        <taxon>Acidithiobacillia</taxon>
        <taxon>Acidithiobacillales</taxon>
        <taxon>Acidithiobacillaceae</taxon>
        <taxon>Acidithiobacillus</taxon>
    </lineage>
</organism>
<keyword evidence="2" id="KW-0229">DNA integration</keyword>
<evidence type="ECO:0000256" key="1">
    <source>
        <dbReference type="ARBA" id="ARBA00008857"/>
    </source>
</evidence>
<dbReference type="InterPro" id="IPR004107">
    <property type="entry name" value="Integrase_SAM-like_N"/>
</dbReference>
<dbReference type="InterPro" id="IPR044068">
    <property type="entry name" value="CB"/>
</dbReference>
<proteinExistence type="inferred from homology"/>
<dbReference type="RefSeq" id="WP_004872520.1">
    <property type="nucleotide sequence ID" value="NZ_CP005987.1"/>
</dbReference>
<dbReference type="PANTHER" id="PTHR30349">
    <property type="entry name" value="PHAGE INTEGRASE-RELATED"/>
    <property type="match status" value="1"/>
</dbReference>
<protein>
    <submittedName>
        <fullName evidence="8">Site-specific recombinase XerD</fullName>
    </submittedName>
</protein>
<evidence type="ECO:0000313" key="8">
    <source>
        <dbReference type="EMBL" id="AIA56774.1"/>
    </source>
</evidence>
<dbReference type="Pfam" id="PF00589">
    <property type="entry name" value="Phage_integrase"/>
    <property type="match status" value="1"/>
</dbReference>
<keyword evidence="4" id="KW-0233">DNA recombination</keyword>
<dbReference type="Gene3D" id="1.10.150.130">
    <property type="match status" value="1"/>
</dbReference>
<dbReference type="GO" id="GO:0003677">
    <property type="term" value="F:DNA binding"/>
    <property type="evidence" value="ECO:0007669"/>
    <property type="project" value="UniProtKB-UniRule"/>
</dbReference>
<evidence type="ECO:0000259" key="6">
    <source>
        <dbReference type="PROSITE" id="PS51898"/>
    </source>
</evidence>
<dbReference type="HOGENOM" id="CLU_904969_0_0_6"/>
<keyword evidence="8" id="KW-0614">Plasmid</keyword>
<name>A0A059ZVN2_ACICK</name>
<feature type="domain" description="Core-binding (CB)" evidence="7">
    <location>
        <begin position="11"/>
        <end position="89"/>
    </location>
</feature>
<dbReference type="InterPro" id="IPR010998">
    <property type="entry name" value="Integrase_recombinase_N"/>
</dbReference>
<feature type="domain" description="Tyr recombinase" evidence="6">
    <location>
        <begin position="120"/>
        <end position="307"/>
    </location>
</feature>
<dbReference type="PANTHER" id="PTHR30349:SF41">
    <property type="entry name" value="INTEGRASE_RECOMBINASE PROTEIN MJ0367-RELATED"/>
    <property type="match status" value="1"/>
</dbReference>
<evidence type="ECO:0000256" key="5">
    <source>
        <dbReference type="PROSITE-ProRule" id="PRU01248"/>
    </source>
</evidence>
<dbReference type="Gene3D" id="1.10.443.10">
    <property type="entry name" value="Intergrase catalytic core"/>
    <property type="match status" value="1"/>
</dbReference>
<dbReference type="PROSITE" id="PS51898">
    <property type="entry name" value="TYR_RECOMBINASE"/>
    <property type="match status" value="1"/>
</dbReference>
<dbReference type="InterPro" id="IPR011010">
    <property type="entry name" value="DNA_brk_join_enz"/>
</dbReference>
<dbReference type="EMBL" id="CP005987">
    <property type="protein sequence ID" value="AIA56774.1"/>
    <property type="molecule type" value="Genomic_DNA"/>
</dbReference>
<dbReference type="AlphaFoldDB" id="A0A059ZVN2"/>
<dbReference type="Pfam" id="PF13495">
    <property type="entry name" value="Phage_int_SAM_4"/>
    <property type="match status" value="1"/>
</dbReference>
<evidence type="ECO:0000256" key="4">
    <source>
        <dbReference type="ARBA" id="ARBA00023172"/>
    </source>
</evidence>
<sequence length="307" mass="34556">MPKTAKSSALPFNPDAMLEFVEYPDHAENTQKQYITVARTFLHWCANRSLHPDHVTAAHLQRFLDDRGLSRSSQLAYMQALSALYGILQDRGLADDNPTSSWSVQYRKKKGKSGPRMAKRLPTVLDSEEETRFLATIPLDDLLPFSVYRKRVFLHLLLFTGLRVSEALSLSLAQVRLEADPPVVRVIGKGNKEREVPISPTLQVVLEGYLERRQRFVRNGDWLFSTAVGAPFTRTWAYTTVSEVIRGAGIQKPAYGPHVLRHTFATRQLRAGIAPAIVKAWLGHEDLAITFRVYEHVFAAPAGVRPV</sequence>
<dbReference type="GO" id="GO:0006310">
    <property type="term" value="P:DNA recombination"/>
    <property type="evidence" value="ECO:0007669"/>
    <property type="project" value="UniProtKB-KW"/>
</dbReference>
<evidence type="ECO:0000259" key="7">
    <source>
        <dbReference type="PROSITE" id="PS51900"/>
    </source>
</evidence>
<gene>
    <name evidence="8" type="ORF">Acaty_m0201</name>
</gene>
<dbReference type="GO" id="GO:0015074">
    <property type="term" value="P:DNA integration"/>
    <property type="evidence" value="ECO:0007669"/>
    <property type="project" value="UniProtKB-KW"/>
</dbReference>
<keyword evidence="3 5" id="KW-0238">DNA-binding</keyword>
<dbReference type="Proteomes" id="UP000005522">
    <property type="component" value="Plasmid megap mpAca1.1"/>
</dbReference>
<dbReference type="PROSITE" id="PS51900">
    <property type="entry name" value="CB"/>
    <property type="match status" value="1"/>
</dbReference>
<evidence type="ECO:0000313" key="9">
    <source>
        <dbReference type="Proteomes" id="UP000005522"/>
    </source>
</evidence>
<accession>A0A059ZVN2</accession>
<dbReference type="InterPro" id="IPR002104">
    <property type="entry name" value="Integrase_catalytic"/>
</dbReference>
<reference evidence="8 9" key="1">
    <citation type="journal article" date="2009" name="J. Bacteriol.">
        <title>Draft genome sequence of the extremely acidophilic bacterium Acidithiobacillus caldus ATCC 51756 reveals metabolic versatility in the genus Acidithiobacillus.</title>
        <authorList>
            <person name="Valdes J."/>
            <person name="Quatrini R."/>
            <person name="Hallberg K."/>
            <person name="Dopson M."/>
            <person name="Valenzuela P.D."/>
            <person name="Holmes D.S."/>
        </authorList>
    </citation>
    <scope>NUCLEOTIDE SEQUENCE [LARGE SCALE GENOMIC DNA]</scope>
    <source>
        <strain evidence="9">ATCC 51756 / DSM 8584 / KU</strain>
        <plasmid evidence="9">megaPlasmid mpAca1.1</plasmid>
    </source>
</reference>
<dbReference type="InterPro" id="IPR050090">
    <property type="entry name" value="Tyrosine_recombinase_XerCD"/>
</dbReference>
<dbReference type="eggNOG" id="COG4974">
    <property type="taxonomic scope" value="Bacteria"/>
</dbReference>
<geneLocation type="plasmid" evidence="9">
    <name>megaPlasmid mpAca1.1</name>
</geneLocation>
<comment type="similarity">
    <text evidence="1">Belongs to the 'phage' integrase family.</text>
</comment>
<evidence type="ECO:0000256" key="3">
    <source>
        <dbReference type="ARBA" id="ARBA00023125"/>
    </source>
</evidence>
<dbReference type="InterPro" id="IPR013762">
    <property type="entry name" value="Integrase-like_cat_sf"/>
</dbReference>
<evidence type="ECO:0000256" key="2">
    <source>
        <dbReference type="ARBA" id="ARBA00022908"/>
    </source>
</evidence>
<dbReference type="SUPFAM" id="SSF56349">
    <property type="entry name" value="DNA breaking-rejoining enzymes"/>
    <property type="match status" value="1"/>
</dbReference>